<dbReference type="RefSeq" id="WP_169626132.1">
    <property type="nucleotide sequence ID" value="NZ_JABBNT010000004.1"/>
</dbReference>
<reference evidence="1 2" key="1">
    <citation type="submission" date="2020-04" db="EMBL/GenBank/DDBJ databases">
        <title>Rhodospirillaceae bacterium KN72 isolated from deep sea.</title>
        <authorList>
            <person name="Zhang D.-C."/>
        </authorList>
    </citation>
    <scope>NUCLEOTIDE SEQUENCE [LARGE SCALE GENOMIC DNA]</scope>
    <source>
        <strain evidence="1 2">KN72</strain>
    </source>
</reference>
<comment type="caution">
    <text evidence="1">The sequence shown here is derived from an EMBL/GenBank/DDBJ whole genome shotgun (WGS) entry which is preliminary data.</text>
</comment>
<name>A0A7Y0E200_9PROT</name>
<evidence type="ECO:0008006" key="3">
    <source>
        <dbReference type="Google" id="ProtNLM"/>
    </source>
</evidence>
<accession>A0A7Y0E200</accession>
<sequence>MIRWNKVGIGSGTVEGSDGWSYRLFAPDCDPAEFGELEPMVALWQRVRGGGRSYPRWKDFDFADFIGWHRWIHLMEVSWPDGKFTLRHRIWGSGLADMSRMDPTGQFVIEGVVGFDAEDIHFLQRIVEKQVLGFWTGPFFWMDRGNVRQEIAVAPLSSTGETVDRLISFTHLPGYR</sequence>
<evidence type="ECO:0000313" key="2">
    <source>
        <dbReference type="Proteomes" id="UP000539372"/>
    </source>
</evidence>
<protein>
    <recommendedName>
        <fullName evidence="3">PAS domain-containing protein</fullName>
    </recommendedName>
</protein>
<gene>
    <name evidence="1" type="ORF">HH303_14730</name>
</gene>
<dbReference type="AlphaFoldDB" id="A0A7Y0E200"/>
<organism evidence="1 2">
    <name type="scientific">Pacificispira spongiicola</name>
    <dbReference type="NCBI Taxonomy" id="2729598"/>
    <lineage>
        <taxon>Bacteria</taxon>
        <taxon>Pseudomonadati</taxon>
        <taxon>Pseudomonadota</taxon>
        <taxon>Alphaproteobacteria</taxon>
        <taxon>Rhodospirillales</taxon>
        <taxon>Rhodospirillaceae</taxon>
        <taxon>Pacificispira</taxon>
    </lineage>
</organism>
<dbReference type="EMBL" id="JABBNT010000004">
    <property type="protein sequence ID" value="NMM45749.1"/>
    <property type="molecule type" value="Genomic_DNA"/>
</dbReference>
<dbReference type="Proteomes" id="UP000539372">
    <property type="component" value="Unassembled WGS sequence"/>
</dbReference>
<evidence type="ECO:0000313" key="1">
    <source>
        <dbReference type="EMBL" id="NMM45749.1"/>
    </source>
</evidence>
<proteinExistence type="predicted"/>
<keyword evidence="2" id="KW-1185">Reference proteome</keyword>